<feature type="region of interest" description="Disordered" evidence="2">
    <location>
        <begin position="351"/>
        <end position="379"/>
    </location>
</feature>
<feature type="region of interest" description="Disordered" evidence="2">
    <location>
        <begin position="98"/>
        <end position="118"/>
    </location>
</feature>
<reference evidence="3" key="1">
    <citation type="journal article" date="2020" name="Stud. Mycol.">
        <title>101 Dothideomycetes genomes: a test case for predicting lifestyles and emergence of pathogens.</title>
        <authorList>
            <person name="Haridas S."/>
            <person name="Albert R."/>
            <person name="Binder M."/>
            <person name="Bloem J."/>
            <person name="Labutti K."/>
            <person name="Salamov A."/>
            <person name="Andreopoulos B."/>
            <person name="Baker S."/>
            <person name="Barry K."/>
            <person name="Bills G."/>
            <person name="Bluhm B."/>
            <person name="Cannon C."/>
            <person name="Castanera R."/>
            <person name="Culley D."/>
            <person name="Daum C."/>
            <person name="Ezra D."/>
            <person name="Gonzalez J."/>
            <person name="Henrissat B."/>
            <person name="Kuo A."/>
            <person name="Liang C."/>
            <person name="Lipzen A."/>
            <person name="Lutzoni F."/>
            <person name="Magnuson J."/>
            <person name="Mondo S."/>
            <person name="Nolan M."/>
            <person name="Ohm R."/>
            <person name="Pangilinan J."/>
            <person name="Park H.-J."/>
            <person name="Ramirez L."/>
            <person name="Alfaro M."/>
            <person name="Sun H."/>
            <person name="Tritt A."/>
            <person name="Yoshinaga Y."/>
            <person name="Zwiers L.-H."/>
            <person name="Turgeon B."/>
            <person name="Goodwin S."/>
            <person name="Spatafora J."/>
            <person name="Crous P."/>
            <person name="Grigoriev I."/>
        </authorList>
    </citation>
    <scope>NUCLEOTIDE SEQUENCE</scope>
    <source>
        <strain evidence="3">CBS 113979</strain>
    </source>
</reference>
<accession>A0A6G1HBN6</accession>
<evidence type="ECO:0000256" key="2">
    <source>
        <dbReference type="SAM" id="MobiDB-lite"/>
    </source>
</evidence>
<keyword evidence="4" id="KW-1185">Reference proteome</keyword>
<sequence length="495" mass="55557">MSLFASWLQEKSPKSGKFSRAYEQGLPFHTRHAESSTSTTAFPPPPIASSMHASTIRLRENIAAGDEMLSLQRRDRQLQEELQMLVDAQGEALMLELGGSLPDDHTSDGSSTPTIQSLQLGARSPNRTPIRRKLGLKGARRGIWRTIHELAAVKAQQNDVLENHIEEDQEILDRIEGWENKQHGLQKEVLKIEESQDGDKTRELHEEADRLQIEINEMESRLAALKMQHRNLVSEISTVDNTVQAQLSSYKVSLSMLDKDIRNFLERPPKKDSRTNSIASNFFSLPPKRRTLSMAKEYWQDEQAEFIKKGAALDTEREALEEGAVVWKEVVTVISDFERYLREEMQSLSGSILNSNSNSGSNSRGKRRASSSSSTASSAPLDRMDQVLGYLKEQRDLADAKDWKLLVVVIGSELAAFTEGREILQATLAPKEQKKTSESLIDEQDGLDGHGAEHEDSESDKIHLEGLKSGKSYSSEDDEPDPELLISHQETDEEL</sequence>
<evidence type="ECO:0000313" key="4">
    <source>
        <dbReference type="Proteomes" id="UP000800041"/>
    </source>
</evidence>
<gene>
    <name evidence="3" type="ORF">K402DRAFT_390059</name>
</gene>
<evidence type="ECO:0000313" key="3">
    <source>
        <dbReference type="EMBL" id="KAF1990440.1"/>
    </source>
</evidence>
<feature type="compositionally biased region" description="Low complexity" evidence="2">
    <location>
        <begin position="370"/>
        <end position="379"/>
    </location>
</feature>
<feature type="coiled-coil region" evidence="1">
    <location>
        <begin position="161"/>
        <end position="235"/>
    </location>
</feature>
<evidence type="ECO:0000256" key="1">
    <source>
        <dbReference type="SAM" id="Coils"/>
    </source>
</evidence>
<organism evidence="3 4">
    <name type="scientific">Aulographum hederae CBS 113979</name>
    <dbReference type="NCBI Taxonomy" id="1176131"/>
    <lineage>
        <taxon>Eukaryota</taxon>
        <taxon>Fungi</taxon>
        <taxon>Dikarya</taxon>
        <taxon>Ascomycota</taxon>
        <taxon>Pezizomycotina</taxon>
        <taxon>Dothideomycetes</taxon>
        <taxon>Pleosporomycetidae</taxon>
        <taxon>Aulographales</taxon>
        <taxon>Aulographaceae</taxon>
    </lineage>
</organism>
<protein>
    <recommendedName>
        <fullName evidence="5">Autophagy-related protein 28</fullName>
    </recommendedName>
</protein>
<proteinExistence type="predicted"/>
<evidence type="ECO:0008006" key="5">
    <source>
        <dbReference type="Google" id="ProtNLM"/>
    </source>
</evidence>
<feature type="region of interest" description="Disordered" evidence="2">
    <location>
        <begin position="429"/>
        <end position="495"/>
    </location>
</feature>
<dbReference type="EMBL" id="ML977142">
    <property type="protein sequence ID" value="KAF1990440.1"/>
    <property type="molecule type" value="Genomic_DNA"/>
</dbReference>
<feature type="compositionally biased region" description="Polar residues" evidence="2">
    <location>
        <begin position="108"/>
        <end position="118"/>
    </location>
</feature>
<feature type="region of interest" description="Disordered" evidence="2">
    <location>
        <begin position="30"/>
        <end position="49"/>
    </location>
</feature>
<dbReference type="AlphaFoldDB" id="A0A6G1HBN6"/>
<keyword evidence="1" id="KW-0175">Coiled coil</keyword>
<feature type="compositionally biased region" description="Low complexity" evidence="2">
    <location>
        <begin position="351"/>
        <end position="363"/>
    </location>
</feature>
<dbReference type="OrthoDB" id="5342758at2759"/>
<name>A0A6G1HBN6_9PEZI</name>
<feature type="compositionally biased region" description="Basic and acidic residues" evidence="2">
    <location>
        <begin position="447"/>
        <end position="468"/>
    </location>
</feature>
<dbReference type="Proteomes" id="UP000800041">
    <property type="component" value="Unassembled WGS sequence"/>
</dbReference>